<reference evidence="3 4" key="1">
    <citation type="submission" date="2024-01" db="EMBL/GenBank/DDBJ databases">
        <authorList>
            <person name="Allen C."/>
            <person name="Tagirdzhanova G."/>
        </authorList>
    </citation>
    <scope>NUCLEOTIDE SEQUENCE [LARGE SCALE GENOMIC DNA]</scope>
</reference>
<feature type="domain" description="DUF7136" evidence="2">
    <location>
        <begin position="28"/>
        <end position="254"/>
    </location>
</feature>
<dbReference type="Pfam" id="PF23584">
    <property type="entry name" value="DUF7136"/>
    <property type="match status" value="1"/>
</dbReference>
<feature type="signal peptide" evidence="1">
    <location>
        <begin position="1"/>
        <end position="24"/>
    </location>
</feature>
<gene>
    <name evidence="3" type="ORF">SCUCBS95973_006618</name>
</gene>
<organism evidence="3 4">
    <name type="scientific">Sporothrix curviconia</name>
    <dbReference type="NCBI Taxonomy" id="1260050"/>
    <lineage>
        <taxon>Eukaryota</taxon>
        <taxon>Fungi</taxon>
        <taxon>Dikarya</taxon>
        <taxon>Ascomycota</taxon>
        <taxon>Pezizomycotina</taxon>
        <taxon>Sordariomycetes</taxon>
        <taxon>Sordariomycetidae</taxon>
        <taxon>Ophiostomatales</taxon>
        <taxon>Ophiostomataceae</taxon>
        <taxon>Sporothrix</taxon>
    </lineage>
</organism>
<dbReference type="InterPro" id="IPR055560">
    <property type="entry name" value="DUF7136"/>
</dbReference>
<evidence type="ECO:0000259" key="2">
    <source>
        <dbReference type="Pfam" id="PF23584"/>
    </source>
</evidence>
<protein>
    <recommendedName>
        <fullName evidence="2">DUF7136 domain-containing protein</fullName>
    </recommendedName>
</protein>
<evidence type="ECO:0000313" key="3">
    <source>
        <dbReference type="EMBL" id="CAK7227658.1"/>
    </source>
</evidence>
<dbReference type="EMBL" id="CAWUHB010000040">
    <property type="protein sequence ID" value="CAK7227658.1"/>
    <property type="molecule type" value="Genomic_DNA"/>
</dbReference>
<proteinExistence type="predicted"/>
<evidence type="ECO:0000313" key="4">
    <source>
        <dbReference type="Proteomes" id="UP001642405"/>
    </source>
</evidence>
<comment type="caution">
    <text evidence="3">The sequence shown here is derived from an EMBL/GenBank/DDBJ whole genome shotgun (WGS) entry which is preliminary data.</text>
</comment>
<keyword evidence="1" id="KW-0732">Signal</keyword>
<keyword evidence="4" id="KW-1185">Reference proteome</keyword>
<feature type="chain" id="PRO_5046766295" description="DUF7136 domain-containing protein" evidence="1">
    <location>
        <begin position="25"/>
        <end position="288"/>
    </location>
</feature>
<dbReference type="Proteomes" id="UP001642405">
    <property type="component" value="Unassembled WGS sequence"/>
</dbReference>
<evidence type="ECO:0000256" key="1">
    <source>
        <dbReference type="SAM" id="SignalP"/>
    </source>
</evidence>
<sequence length="288" mass="29173">MLPAGMLATLVVGIVSHFASPVVADGVTFPATVELDLIFPRNGTTYAPGPRFPIVFAIQNAPAAGSLDLEIAAVLHNSSRGLTHLEPVGAFEASNNSAAFVPGAPNIFYVHYVTEKLQGQAPTDWTISWTVVTTNCSGTGADAGAANVSTVSFSTKPGAQAAGLVASAAADGASNSSCLASIDSSMTFGITGVQNVTVEDHKHGKKHNSTRSPTTCAVLSNVQPPSSPCAARLDPATASNIAAALNSSTKSSTAAPPKKNSGISMFGCQSSILESAALLAAVGWIVHL</sequence>
<name>A0ABP0C760_9PEZI</name>
<accession>A0ABP0C760</accession>